<dbReference type="AlphaFoldDB" id="A0A484IDN8"/>
<dbReference type="RefSeq" id="WP_134484437.1">
    <property type="nucleotide sequence ID" value="NZ_LR216287.1"/>
</dbReference>
<dbReference type="GeneID" id="39421179"/>
<name>A0A484IDN8_9ARCH</name>
<dbReference type="EMBL" id="LR216287">
    <property type="protein sequence ID" value="VFJ14197.1"/>
    <property type="molecule type" value="Genomic_DNA"/>
</dbReference>
<organism evidence="1 2">
    <name type="scientific">Candidatus Nitrosocosmicus franklandianus</name>
    <dbReference type="NCBI Taxonomy" id="1798806"/>
    <lineage>
        <taxon>Archaea</taxon>
        <taxon>Nitrososphaerota</taxon>
        <taxon>Nitrososphaeria</taxon>
        <taxon>Nitrososphaerales</taxon>
        <taxon>Nitrososphaeraceae</taxon>
        <taxon>Candidatus Nitrosocosmicus</taxon>
    </lineage>
</organism>
<dbReference type="Proteomes" id="UP000294299">
    <property type="component" value="Chromosome NFRAN"/>
</dbReference>
<evidence type="ECO:0000313" key="2">
    <source>
        <dbReference type="Proteomes" id="UP000294299"/>
    </source>
</evidence>
<proteinExistence type="predicted"/>
<accession>A0A484IDN8</accession>
<sequence>MVKKGILQEIFSKALYADNPSTYVVTYRDHDIYRRIALDEFVFISEYFQKIPASRIIRVELRGRILYEKN</sequence>
<protein>
    <recommendedName>
        <fullName evidence="3">DUF504 domain-containing protein</fullName>
    </recommendedName>
</protein>
<evidence type="ECO:0000313" key="1">
    <source>
        <dbReference type="EMBL" id="VFJ14197.1"/>
    </source>
</evidence>
<reference evidence="1 2" key="1">
    <citation type="submission" date="2019-02" db="EMBL/GenBank/DDBJ databases">
        <authorList>
            <person name="Lehtovirta-Morley E L."/>
        </authorList>
    </citation>
    <scope>NUCLEOTIDE SEQUENCE [LARGE SCALE GENOMIC DNA]</scope>
    <source>
        <strain evidence="1">NFRAN1</strain>
    </source>
</reference>
<dbReference type="OrthoDB" id="8488at2157"/>
<keyword evidence="2" id="KW-1185">Reference proteome</keyword>
<gene>
    <name evidence="1" type="ORF">NFRAN_1875</name>
</gene>
<dbReference type="KEGG" id="nfn:NFRAN_1875"/>
<evidence type="ECO:0008006" key="3">
    <source>
        <dbReference type="Google" id="ProtNLM"/>
    </source>
</evidence>